<dbReference type="EMBL" id="OZ034819">
    <property type="protein sequence ID" value="CAL1393592.1"/>
    <property type="molecule type" value="Genomic_DNA"/>
</dbReference>
<evidence type="ECO:0000256" key="1">
    <source>
        <dbReference type="SAM" id="MobiDB-lite"/>
    </source>
</evidence>
<name>A0AAV2F6G0_9ROSI</name>
<reference evidence="2 3" key="1">
    <citation type="submission" date="2024-04" db="EMBL/GenBank/DDBJ databases">
        <authorList>
            <person name="Fracassetti M."/>
        </authorList>
    </citation>
    <scope>NUCLEOTIDE SEQUENCE [LARGE SCALE GENOMIC DNA]</scope>
</reference>
<dbReference type="Proteomes" id="UP001497516">
    <property type="component" value="Chromosome 6"/>
</dbReference>
<accession>A0AAV2F6G0</accession>
<sequence length="104" mass="11539">MSSADWRLRGGTLSSLSPPPTKPHVTPYSRPPPLMVKTTNFDVVIAALSLLSHAILVFKEGEDPETSVRTTRQCRFLCKRVSSSPRSGAEEALKYHPSLYKSRL</sequence>
<evidence type="ECO:0000313" key="2">
    <source>
        <dbReference type="EMBL" id="CAL1393592.1"/>
    </source>
</evidence>
<gene>
    <name evidence="2" type="ORF">LTRI10_LOCUS34158</name>
</gene>
<dbReference type="AlphaFoldDB" id="A0AAV2F6G0"/>
<keyword evidence="3" id="KW-1185">Reference proteome</keyword>
<evidence type="ECO:0000313" key="3">
    <source>
        <dbReference type="Proteomes" id="UP001497516"/>
    </source>
</evidence>
<feature type="region of interest" description="Disordered" evidence="1">
    <location>
        <begin position="1"/>
        <end position="31"/>
    </location>
</feature>
<proteinExistence type="predicted"/>
<protein>
    <submittedName>
        <fullName evidence="2">Uncharacterized protein</fullName>
    </submittedName>
</protein>
<organism evidence="2 3">
    <name type="scientific">Linum trigynum</name>
    <dbReference type="NCBI Taxonomy" id="586398"/>
    <lineage>
        <taxon>Eukaryota</taxon>
        <taxon>Viridiplantae</taxon>
        <taxon>Streptophyta</taxon>
        <taxon>Embryophyta</taxon>
        <taxon>Tracheophyta</taxon>
        <taxon>Spermatophyta</taxon>
        <taxon>Magnoliopsida</taxon>
        <taxon>eudicotyledons</taxon>
        <taxon>Gunneridae</taxon>
        <taxon>Pentapetalae</taxon>
        <taxon>rosids</taxon>
        <taxon>fabids</taxon>
        <taxon>Malpighiales</taxon>
        <taxon>Linaceae</taxon>
        <taxon>Linum</taxon>
    </lineage>
</organism>